<reference evidence="2 3" key="1">
    <citation type="submission" date="2019-02" db="EMBL/GenBank/DDBJ databases">
        <title>Prokaryotic population dynamics and viral predation in marine succession experiment using metagenomics: the confinement effect.</title>
        <authorList>
            <person name="Haro-Moreno J.M."/>
            <person name="Rodriguez-Valera F."/>
            <person name="Lopez-Perez M."/>
        </authorList>
    </citation>
    <scope>NUCLEOTIDE SEQUENCE [LARGE SCALE GENOMIC DNA]</scope>
    <source>
        <strain evidence="2">MED-G158</strain>
    </source>
</reference>
<evidence type="ECO:0000313" key="2">
    <source>
        <dbReference type="EMBL" id="RZO76596.1"/>
    </source>
</evidence>
<dbReference type="AlphaFoldDB" id="A0A520S2C5"/>
<comment type="caution">
    <text evidence="2">The sequence shown here is derived from an EMBL/GenBank/DDBJ whole genome shotgun (WGS) entry which is preliminary data.</text>
</comment>
<dbReference type="Gene3D" id="3.50.70.20">
    <property type="entry name" value="Cytochrome P460"/>
    <property type="match status" value="1"/>
</dbReference>
<evidence type="ECO:0000256" key="1">
    <source>
        <dbReference type="SAM" id="SignalP"/>
    </source>
</evidence>
<keyword evidence="1" id="KW-0732">Signal</keyword>
<feature type="signal peptide" evidence="1">
    <location>
        <begin position="1"/>
        <end position="25"/>
    </location>
</feature>
<feature type="chain" id="PRO_5021907631" description="Cytochrome P460 domain-containing protein" evidence="1">
    <location>
        <begin position="26"/>
        <end position="177"/>
    </location>
</feature>
<evidence type="ECO:0000313" key="3">
    <source>
        <dbReference type="Proteomes" id="UP000320404"/>
    </source>
</evidence>
<name>A0A520S2C5_9GAMM</name>
<dbReference type="EMBL" id="SHAH01000028">
    <property type="protein sequence ID" value="RZO76596.1"/>
    <property type="molecule type" value="Genomic_DNA"/>
</dbReference>
<dbReference type="Proteomes" id="UP000320404">
    <property type="component" value="Unassembled WGS sequence"/>
</dbReference>
<protein>
    <recommendedName>
        <fullName evidence="4">Cytochrome P460 domain-containing protein</fullName>
    </recommendedName>
</protein>
<organism evidence="2 3">
    <name type="scientific">OM182 bacterium</name>
    <dbReference type="NCBI Taxonomy" id="2510334"/>
    <lineage>
        <taxon>Bacteria</taxon>
        <taxon>Pseudomonadati</taxon>
        <taxon>Pseudomonadota</taxon>
        <taxon>Gammaproteobacteria</taxon>
        <taxon>OMG group</taxon>
        <taxon>OM182 clade</taxon>
    </lineage>
</organism>
<proteinExistence type="predicted"/>
<gene>
    <name evidence="2" type="ORF">EVA69_02770</name>
</gene>
<accession>A0A520S2C5</accession>
<dbReference type="InterPro" id="IPR038142">
    <property type="entry name" value="Cytochrome_P460_sp"/>
</dbReference>
<sequence>MFNSQLKTFSLIVLTSLITSQSYSADDSKKLDVSEATFKCLSAFAASGRFFVDNTLGDVDGTLEVANSSKGGVYPPGSLLTLVPNEVMVKHREGWNPATNDWEFFLLDVSAEGTNILARGGIEVANPAGSCFGCHQLARPEWDLVCGIDHGCAPIPFTLEQIRGAQAADPRCINERK</sequence>
<evidence type="ECO:0008006" key="4">
    <source>
        <dbReference type="Google" id="ProtNLM"/>
    </source>
</evidence>